<name>A0A0F6SFU0_9BACT</name>
<organism evidence="1 2">
    <name type="scientific">Sandaracinus amylolyticus</name>
    <dbReference type="NCBI Taxonomy" id="927083"/>
    <lineage>
        <taxon>Bacteria</taxon>
        <taxon>Pseudomonadati</taxon>
        <taxon>Myxococcota</taxon>
        <taxon>Polyangia</taxon>
        <taxon>Polyangiales</taxon>
        <taxon>Sandaracinaceae</taxon>
        <taxon>Sandaracinus</taxon>
    </lineage>
</organism>
<evidence type="ECO:0008006" key="3">
    <source>
        <dbReference type="Google" id="ProtNLM"/>
    </source>
</evidence>
<dbReference type="AlphaFoldDB" id="A0A0F6SFU0"/>
<dbReference type="Proteomes" id="UP000034883">
    <property type="component" value="Chromosome"/>
</dbReference>
<accession>A0A0F6SFU0</accession>
<gene>
    <name evidence="1" type="ORF">DB32_004678</name>
</gene>
<protein>
    <recommendedName>
        <fullName evidence="3">DUF4126 domain-containing protein</fullName>
    </recommendedName>
</protein>
<dbReference type="EMBL" id="CP011125">
    <property type="protein sequence ID" value="AKF07529.1"/>
    <property type="molecule type" value="Genomic_DNA"/>
</dbReference>
<evidence type="ECO:0000313" key="1">
    <source>
        <dbReference type="EMBL" id="AKF07529.1"/>
    </source>
</evidence>
<dbReference type="OrthoDB" id="9812409at2"/>
<sequence>MDTAAPSSLARTVLRATLLGALSGGRAAAPIAQLAKHAENAGIAQESAAWRALQRPALRRALRLSMWAELVGDMLPGVPSRLAPPSLAGRCVSGALSGAAVFAAGRRPVLAGALLGGVAAYFGALLTHRFRVGGDASDRPHRLRGLVEDALVVGTSSRVARATVHAASAT</sequence>
<proteinExistence type="predicted"/>
<dbReference type="KEGG" id="samy:DB32_004678"/>
<reference evidence="1 2" key="1">
    <citation type="submission" date="2015-03" db="EMBL/GenBank/DDBJ databases">
        <title>Genome assembly of Sandaracinus amylolyticus DSM 53668.</title>
        <authorList>
            <person name="Sharma G."/>
            <person name="Subramanian S."/>
        </authorList>
    </citation>
    <scope>NUCLEOTIDE SEQUENCE [LARGE SCALE GENOMIC DNA]</scope>
    <source>
        <strain evidence="1 2">DSM 53668</strain>
    </source>
</reference>
<evidence type="ECO:0000313" key="2">
    <source>
        <dbReference type="Proteomes" id="UP000034883"/>
    </source>
</evidence>
<keyword evidence="2" id="KW-1185">Reference proteome</keyword>